<comment type="caution">
    <text evidence="2">The sequence shown here is derived from an EMBL/GenBank/DDBJ whole genome shotgun (WGS) entry which is preliminary data.</text>
</comment>
<feature type="chain" id="PRO_5015519878" evidence="1">
    <location>
        <begin position="17"/>
        <end position="254"/>
    </location>
</feature>
<accession>A0A2T5LMQ1</accession>
<evidence type="ECO:0000313" key="3">
    <source>
        <dbReference type="Proteomes" id="UP000244073"/>
    </source>
</evidence>
<dbReference type="GeneID" id="63817152"/>
<proteinExistence type="predicted"/>
<dbReference type="VEuPathDB" id="FungiDB:P175DRAFT_0535892"/>
<feature type="signal peptide" evidence="1">
    <location>
        <begin position="1"/>
        <end position="16"/>
    </location>
</feature>
<dbReference type="OrthoDB" id="4424523at2759"/>
<dbReference type="AlphaFoldDB" id="A0A2T5LMQ1"/>
<dbReference type="RefSeq" id="XP_040748951.1">
    <property type="nucleotide sequence ID" value="XM_040900270.1"/>
</dbReference>
<name>A0A2T5LMQ1_9EURO</name>
<gene>
    <name evidence="2" type="ORF">P175DRAFT_0535892</name>
</gene>
<evidence type="ECO:0000313" key="2">
    <source>
        <dbReference type="EMBL" id="PTU17559.1"/>
    </source>
</evidence>
<protein>
    <submittedName>
        <fullName evidence="2">Uncharacterized protein</fullName>
    </submittedName>
</protein>
<dbReference type="EMBL" id="MSFN02000010">
    <property type="protein sequence ID" value="PTU17559.1"/>
    <property type="molecule type" value="Genomic_DNA"/>
</dbReference>
<evidence type="ECO:0000256" key="1">
    <source>
        <dbReference type="SAM" id="SignalP"/>
    </source>
</evidence>
<sequence>MFPLSISFHRLTAVRAVFLPLSCYTGLSTSCQHALAANVTCSLYFGIISESNGVMTADQVHEVCVDSCYKSLEAARTTIAAAALTAGWVVLPWNWYRPAIVSRTSMDTWLVNGHRPSLYSTTPQLYGKRTTFPPPMRVSVSSPSLAMSGYEDSKRTPWMSFDSNPADVIENNMLTWGYRTWGLVIYRCTYKSDADWEEFMSRLLYQVRSTLEVYDGLDMLDSFRPTVMGDKTRFDGATPGYYPGLFQRVGVCRV</sequence>
<dbReference type="Proteomes" id="UP000244073">
    <property type="component" value="Unassembled WGS sequence"/>
</dbReference>
<keyword evidence="1" id="KW-0732">Signal</keyword>
<organism evidence="2 3">
    <name type="scientific">Aspergillus ochraceoroseus IBT 24754</name>
    <dbReference type="NCBI Taxonomy" id="1392256"/>
    <lineage>
        <taxon>Eukaryota</taxon>
        <taxon>Fungi</taxon>
        <taxon>Dikarya</taxon>
        <taxon>Ascomycota</taxon>
        <taxon>Pezizomycotina</taxon>
        <taxon>Eurotiomycetes</taxon>
        <taxon>Eurotiomycetidae</taxon>
        <taxon>Eurotiales</taxon>
        <taxon>Aspergillaceae</taxon>
        <taxon>Aspergillus</taxon>
        <taxon>Aspergillus subgen. Nidulantes</taxon>
    </lineage>
</organism>
<reference evidence="2 3" key="1">
    <citation type="journal article" date="2018" name="Proc. Natl. Acad. Sci. U.S.A.">
        <title>Linking secondary metabolites to gene clusters through genome sequencing of six diverse Aspergillus species.</title>
        <authorList>
            <person name="Kaerboelling I."/>
            <person name="Vesth T.C."/>
            <person name="Frisvad J.C."/>
            <person name="Nybo J.L."/>
            <person name="Theobald S."/>
            <person name="Kuo A."/>
            <person name="Bowyer P."/>
            <person name="Matsuda Y."/>
            <person name="Mondo S."/>
            <person name="Lyhne E.K."/>
            <person name="Kogle M.E."/>
            <person name="Clum A."/>
            <person name="Lipzen A."/>
            <person name="Salamov A."/>
            <person name="Ngan C.Y."/>
            <person name="Daum C."/>
            <person name="Chiniquy J."/>
            <person name="Barry K."/>
            <person name="LaButti K."/>
            <person name="Haridas S."/>
            <person name="Simmons B.A."/>
            <person name="Magnuson J.K."/>
            <person name="Mortensen U.H."/>
            <person name="Larsen T.O."/>
            <person name="Grigoriev I.V."/>
            <person name="Baker S.E."/>
            <person name="Andersen M.R."/>
        </authorList>
    </citation>
    <scope>NUCLEOTIDE SEQUENCE [LARGE SCALE GENOMIC DNA]</scope>
    <source>
        <strain evidence="2 3">IBT 24754</strain>
    </source>
</reference>